<evidence type="ECO:0000313" key="3">
    <source>
        <dbReference type="EMBL" id="KAF1975306.1"/>
    </source>
</evidence>
<gene>
    <name evidence="3" type="ORF">BU23DRAFT_458923</name>
</gene>
<proteinExistence type="predicted"/>
<feature type="compositionally biased region" description="Basic and acidic residues" evidence="1">
    <location>
        <begin position="174"/>
        <end position="186"/>
    </location>
</feature>
<keyword evidence="2" id="KW-0472">Membrane</keyword>
<feature type="compositionally biased region" description="Polar residues" evidence="1">
    <location>
        <begin position="188"/>
        <end position="199"/>
    </location>
</feature>
<feature type="region of interest" description="Disordered" evidence="1">
    <location>
        <begin position="456"/>
        <end position="481"/>
    </location>
</feature>
<feature type="region of interest" description="Disordered" evidence="1">
    <location>
        <begin position="304"/>
        <end position="334"/>
    </location>
</feature>
<feature type="region of interest" description="Disordered" evidence="1">
    <location>
        <begin position="353"/>
        <end position="373"/>
    </location>
</feature>
<accession>A0A6A5VJZ7</accession>
<feature type="region of interest" description="Disordered" evidence="1">
    <location>
        <begin position="395"/>
        <end position="416"/>
    </location>
</feature>
<organism evidence="3 4">
    <name type="scientific">Bimuria novae-zelandiae CBS 107.79</name>
    <dbReference type="NCBI Taxonomy" id="1447943"/>
    <lineage>
        <taxon>Eukaryota</taxon>
        <taxon>Fungi</taxon>
        <taxon>Dikarya</taxon>
        <taxon>Ascomycota</taxon>
        <taxon>Pezizomycotina</taxon>
        <taxon>Dothideomycetes</taxon>
        <taxon>Pleosporomycetidae</taxon>
        <taxon>Pleosporales</taxon>
        <taxon>Massarineae</taxon>
        <taxon>Didymosphaeriaceae</taxon>
        <taxon>Bimuria</taxon>
    </lineage>
</organism>
<protein>
    <recommendedName>
        <fullName evidence="5">Glycoprotease family protein</fullName>
    </recommendedName>
</protein>
<evidence type="ECO:0000313" key="4">
    <source>
        <dbReference type="Proteomes" id="UP000800036"/>
    </source>
</evidence>
<feature type="transmembrane region" description="Helical" evidence="2">
    <location>
        <begin position="630"/>
        <end position="654"/>
    </location>
</feature>
<dbReference type="AlphaFoldDB" id="A0A6A5VJZ7"/>
<evidence type="ECO:0008006" key="5">
    <source>
        <dbReference type="Google" id="ProtNLM"/>
    </source>
</evidence>
<feature type="compositionally biased region" description="Basic and acidic residues" evidence="1">
    <location>
        <begin position="1"/>
        <end position="15"/>
    </location>
</feature>
<keyword evidence="2" id="KW-1133">Transmembrane helix</keyword>
<feature type="region of interest" description="Disordered" evidence="1">
    <location>
        <begin position="659"/>
        <end position="684"/>
    </location>
</feature>
<keyword evidence="4" id="KW-1185">Reference proteome</keyword>
<dbReference type="Proteomes" id="UP000800036">
    <property type="component" value="Unassembled WGS sequence"/>
</dbReference>
<feature type="region of interest" description="Disordered" evidence="1">
    <location>
        <begin position="817"/>
        <end position="846"/>
    </location>
</feature>
<sequence length="1041" mass="113161">MDTHRSHGQEPHETALQRTTTNLAYPAPTAGGSNTESRDEHILVHFNGHFSGQFNGAFILPTNMQQQAPAESDAQIAARRAMAKRSSRSFAARITRTRSRKMEMIRTTKPGITVDTSFARHRGNVPHQVYPHDAENRSRGSIRKQGWFGLGRSDTRNKGLGIVKGMTPKPGLQSEDRDGSSKDPRTADSLTAGSKSWQEISPWDRPIPIGITVPSDSVADFSDYQETRGRSDSDATLATPSIIVTPAAAMQSVWSPDTATDYTPDRASSVYSRATHLPPWSSDIPPVPSLPAGMQNLSTQKTSSAVHPNWNSNHPARARTDTLESSDTAFEEEQDDAIRKDRIMSTATVFEEDDTPLRGTKPQTLSLDSSAIPTPRRSQGWWNVITTPFVTSRRNSAWTQNGRNGEKTPDIPLAPPEYGTWRSSITPSTYICNPTFAAPKAVSIRSETALPLAQQTPHLSNGTASPPLTDKSTSPPVGTVANATMATLGPHHAQHQQQPQPVNINIAIHDGRTFANDYAAVNSASEPTKPGHVVVAPFPAYANRNTSRSNSPPQTAPVFFPPPPNAISKETQLSYGNFSRASTPAPSVNEAKTKGPRQHRKMKKLMANVTLCGNKKGGTKDGKKKKRSRWCLGCCCCLLILVLLAILIPVIVVFTKKHNNSSTNPVSGSPDAGDDTPTQWLNNTGYPPMKTGLLTIAQPEAVEEESGCVGPTTMWSCALPKEQQKDIEPNKPDQPNFRIEITFQNGTAADLSKPTRRAANPVSAGAFIRSLLGRATPAPSPAVPSVDDMKFLGKTTDRNSAPFEGESTPFFMSFQDPAAPSSSRLAKRANDPTDPTNITNVIPPPSLNPDGTAADANLLPFPSAQPLRLFNRDKPDEHYGFYTYFDRSIFLKSINTSLADRGGNPADTNGGSTRDAATFRCTFTQTRFLVQIWTRSQASKPLLSPPQTTSKDAFQRPGTFPYPVTFTVDRHGGDVAKKNLFCYKMEDDGTIVDNSGNKDFRFEDRGFGGNLVNGTQGRPNAQNPIDGGTGGCTCKWQNWVD</sequence>
<keyword evidence="2" id="KW-0812">Transmembrane</keyword>
<dbReference type="EMBL" id="ML976671">
    <property type="protein sequence ID" value="KAF1975306.1"/>
    <property type="molecule type" value="Genomic_DNA"/>
</dbReference>
<feature type="region of interest" description="Disordered" evidence="1">
    <location>
        <begin position="158"/>
        <end position="211"/>
    </location>
</feature>
<feature type="compositionally biased region" description="Polar residues" evidence="1">
    <location>
        <begin position="361"/>
        <end position="373"/>
    </location>
</feature>
<reference evidence="3" key="1">
    <citation type="journal article" date="2020" name="Stud. Mycol.">
        <title>101 Dothideomycetes genomes: a test case for predicting lifestyles and emergence of pathogens.</title>
        <authorList>
            <person name="Haridas S."/>
            <person name="Albert R."/>
            <person name="Binder M."/>
            <person name="Bloem J."/>
            <person name="Labutti K."/>
            <person name="Salamov A."/>
            <person name="Andreopoulos B."/>
            <person name="Baker S."/>
            <person name="Barry K."/>
            <person name="Bills G."/>
            <person name="Bluhm B."/>
            <person name="Cannon C."/>
            <person name="Castanera R."/>
            <person name="Culley D."/>
            <person name="Daum C."/>
            <person name="Ezra D."/>
            <person name="Gonzalez J."/>
            <person name="Henrissat B."/>
            <person name="Kuo A."/>
            <person name="Liang C."/>
            <person name="Lipzen A."/>
            <person name="Lutzoni F."/>
            <person name="Magnuson J."/>
            <person name="Mondo S."/>
            <person name="Nolan M."/>
            <person name="Ohm R."/>
            <person name="Pangilinan J."/>
            <person name="Park H.-J."/>
            <person name="Ramirez L."/>
            <person name="Alfaro M."/>
            <person name="Sun H."/>
            <person name="Tritt A."/>
            <person name="Yoshinaga Y."/>
            <person name="Zwiers L.-H."/>
            <person name="Turgeon B."/>
            <person name="Goodwin S."/>
            <person name="Spatafora J."/>
            <person name="Crous P."/>
            <person name="Grigoriev I."/>
        </authorList>
    </citation>
    <scope>NUCLEOTIDE SEQUENCE</scope>
    <source>
        <strain evidence="3">CBS 107.79</strain>
    </source>
</reference>
<name>A0A6A5VJZ7_9PLEO</name>
<evidence type="ECO:0000256" key="2">
    <source>
        <dbReference type="SAM" id="Phobius"/>
    </source>
</evidence>
<dbReference type="OrthoDB" id="10259622at2759"/>
<evidence type="ECO:0000256" key="1">
    <source>
        <dbReference type="SAM" id="MobiDB-lite"/>
    </source>
</evidence>
<feature type="region of interest" description="Disordered" evidence="1">
    <location>
        <begin position="579"/>
        <end position="601"/>
    </location>
</feature>
<feature type="compositionally biased region" description="Polar residues" evidence="1">
    <location>
        <begin position="304"/>
        <end position="314"/>
    </location>
</feature>
<feature type="region of interest" description="Disordered" evidence="1">
    <location>
        <begin position="1"/>
        <end position="36"/>
    </location>
</feature>